<keyword evidence="1" id="KW-0732">Signal</keyword>
<accession>A0A1M4T1X7</accession>
<dbReference type="InterPro" id="IPR051043">
    <property type="entry name" value="Sulfatase_Mod_Factor_Kinase"/>
</dbReference>
<organism evidence="3 4">
    <name type="scientific">Arenibacter palladensis</name>
    <dbReference type="NCBI Taxonomy" id="237373"/>
    <lineage>
        <taxon>Bacteria</taxon>
        <taxon>Pseudomonadati</taxon>
        <taxon>Bacteroidota</taxon>
        <taxon>Flavobacteriia</taxon>
        <taxon>Flavobacteriales</taxon>
        <taxon>Flavobacteriaceae</taxon>
        <taxon>Arenibacter</taxon>
    </lineage>
</organism>
<dbReference type="GO" id="GO:0120147">
    <property type="term" value="F:formylglycine-generating oxidase activity"/>
    <property type="evidence" value="ECO:0007669"/>
    <property type="project" value="TreeGrafter"/>
</dbReference>
<dbReference type="InterPro" id="IPR016187">
    <property type="entry name" value="CTDL_fold"/>
</dbReference>
<dbReference type="Gene3D" id="3.90.1580.10">
    <property type="entry name" value="paralog of FGE (formylglycine-generating enzyme)"/>
    <property type="match status" value="1"/>
</dbReference>
<feature type="domain" description="Sulfatase-modifying factor enzyme-like" evidence="2">
    <location>
        <begin position="26"/>
        <end position="253"/>
    </location>
</feature>
<dbReference type="RefSeq" id="WP_072859817.1">
    <property type="nucleotide sequence ID" value="NZ_FQUX01000001.1"/>
</dbReference>
<dbReference type="InterPro" id="IPR005532">
    <property type="entry name" value="SUMF_dom"/>
</dbReference>
<evidence type="ECO:0000313" key="4">
    <source>
        <dbReference type="Proteomes" id="UP000184406"/>
    </source>
</evidence>
<dbReference type="Pfam" id="PF03781">
    <property type="entry name" value="FGE-sulfatase"/>
    <property type="match status" value="1"/>
</dbReference>
<dbReference type="EMBL" id="FQUX01000001">
    <property type="protein sequence ID" value="SHE38441.1"/>
    <property type="molecule type" value="Genomic_DNA"/>
</dbReference>
<feature type="signal peptide" evidence="1">
    <location>
        <begin position="1"/>
        <end position="22"/>
    </location>
</feature>
<evidence type="ECO:0000313" key="3">
    <source>
        <dbReference type="EMBL" id="SHE38441.1"/>
    </source>
</evidence>
<gene>
    <name evidence="3" type="ORF">SAMN03080594_101114</name>
</gene>
<evidence type="ECO:0000259" key="2">
    <source>
        <dbReference type="Pfam" id="PF03781"/>
    </source>
</evidence>
<dbReference type="PANTHER" id="PTHR23150:SF19">
    <property type="entry name" value="FORMYLGLYCINE-GENERATING ENZYME"/>
    <property type="match status" value="1"/>
</dbReference>
<name>A0A1M4T1X7_9FLAO</name>
<keyword evidence="4" id="KW-1185">Reference proteome</keyword>
<dbReference type="InterPro" id="IPR042095">
    <property type="entry name" value="SUMF_sf"/>
</dbReference>
<reference evidence="4" key="1">
    <citation type="submission" date="2016-11" db="EMBL/GenBank/DDBJ databases">
        <authorList>
            <person name="Varghese N."/>
            <person name="Submissions S."/>
        </authorList>
    </citation>
    <scope>NUCLEOTIDE SEQUENCE [LARGE SCALE GENOMIC DNA]</scope>
    <source>
        <strain evidence="4">DSM 17539</strain>
    </source>
</reference>
<evidence type="ECO:0000256" key="1">
    <source>
        <dbReference type="SAM" id="SignalP"/>
    </source>
</evidence>
<protein>
    <submittedName>
        <fullName evidence="3">Formylglycine-generating enzyme, required for sulfatase activity, contains SUMF1/FGE domain</fullName>
    </submittedName>
</protein>
<dbReference type="PANTHER" id="PTHR23150">
    <property type="entry name" value="SULFATASE MODIFYING FACTOR 1, 2"/>
    <property type="match status" value="1"/>
</dbReference>
<feature type="chain" id="PRO_5012024901" evidence="1">
    <location>
        <begin position="23"/>
        <end position="265"/>
    </location>
</feature>
<proteinExistence type="predicted"/>
<dbReference type="Proteomes" id="UP000184406">
    <property type="component" value="Unassembled WGS sequence"/>
</dbReference>
<dbReference type="SUPFAM" id="SSF56436">
    <property type="entry name" value="C-type lectin-like"/>
    <property type="match status" value="1"/>
</dbReference>
<sequence>MGPFLKVAFTLFGIITASSIFAQAEQMVTVKGGTYIPLYGVDSTAVTVDEFTMDVYPVTNKEYLEFVQEYPEWKKSKVKRLFADGNYLVNWESDESFGTQLAEDAAVTNISWFAAKKYCECQGKRLPTVDEWEYAAMADKNSPDARKKESYNQLILDWYEAPKTFNNSIGSTFKNYWGIYDLHGLVWEWTMDFNSVLISGESRKDVDKDSNLFCGSAAVGASDLMNYAAFMRYAFRGSLKANYAIRNLGFRCVQTKGPNNNNLTY</sequence>
<dbReference type="AlphaFoldDB" id="A0A1M4T1X7"/>